<feature type="domain" description="Protein kinase" evidence="7">
    <location>
        <begin position="13"/>
        <end position="265"/>
    </location>
</feature>
<evidence type="ECO:0000313" key="9">
    <source>
        <dbReference type="Proteomes" id="UP000179807"/>
    </source>
</evidence>
<dbReference type="OrthoDB" id="40902at2759"/>
<dbReference type="PROSITE" id="PS50011">
    <property type="entry name" value="PROTEIN_KINASE_DOM"/>
    <property type="match status" value="1"/>
</dbReference>
<keyword evidence="1" id="KW-0808">Transferase</keyword>
<dbReference type="GO" id="GO:0016020">
    <property type="term" value="C:membrane"/>
    <property type="evidence" value="ECO:0007669"/>
    <property type="project" value="TreeGrafter"/>
</dbReference>
<dbReference type="GO" id="GO:0005524">
    <property type="term" value="F:ATP binding"/>
    <property type="evidence" value="ECO:0007669"/>
    <property type="project" value="UniProtKB-UniRule"/>
</dbReference>
<keyword evidence="4 5" id="KW-0067">ATP-binding</keyword>
<dbReference type="PANTHER" id="PTHR24348:SF22">
    <property type="entry name" value="NON-SPECIFIC SERINE_THREONINE PROTEIN KINASE"/>
    <property type="match status" value="1"/>
</dbReference>
<evidence type="ECO:0000256" key="3">
    <source>
        <dbReference type="ARBA" id="ARBA00022777"/>
    </source>
</evidence>
<dbReference type="PROSITE" id="PS00107">
    <property type="entry name" value="PROTEIN_KINASE_ATP"/>
    <property type="match status" value="1"/>
</dbReference>
<gene>
    <name evidence="8" type="ORF">TRFO_15805</name>
</gene>
<dbReference type="PROSITE" id="PS00108">
    <property type="entry name" value="PROTEIN_KINASE_ST"/>
    <property type="match status" value="1"/>
</dbReference>
<comment type="caution">
    <text evidence="8">The sequence shown here is derived from an EMBL/GenBank/DDBJ whole genome shotgun (WGS) entry which is preliminary data.</text>
</comment>
<dbReference type="GeneID" id="94833299"/>
<dbReference type="GO" id="GO:0004674">
    <property type="term" value="F:protein serine/threonine kinase activity"/>
    <property type="evidence" value="ECO:0007669"/>
    <property type="project" value="UniProtKB-KW"/>
</dbReference>
<dbReference type="Proteomes" id="UP000179807">
    <property type="component" value="Unassembled WGS sequence"/>
</dbReference>
<accession>A0A1J4KVY8</accession>
<protein>
    <submittedName>
        <fullName evidence="8">CAMK family protein kinase</fullName>
    </submittedName>
</protein>
<reference evidence="8" key="1">
    <citation type="submission" date="2016-10" db="EMBL/GenBank/DDBJ databases">
        <authorList>
            <person name="Benchimol M."/>
            <person name="Almeida L.G."/>
            <person name="Vasconcelos A.T."/>
            <person name="Perreira-Neves A."/>
            <person name="Rosa I.A."/>
            <person name="Tasca T."/>
            <person name="Bogo M.R."/>
            <person name="de Souza W."/>
        </authorList>
    </citation>
    <scope>NUCLEOTIDE SEQUENCE [LARGE SCALE GENOMIC DNA]</scope>
    <source>
        <strain evidence="8">K</strain>
    </source>
</reference>
<dbReference type="InterPro" id="IPR008271">
    <property type="entry name" value="Ser/Thr_kinase_AS"/>
</dbReference>
<evidence type="ECO:0000256" key="1">
    <source>
        <dbReference type="ARBA" id="ARBA00022679"/>
    </source>
</evidence>
<dbReference type="RefSeq" id="XP_068367052.1">
    <property type="nucleotide sequence ID" value="XM_068498595.1"/>
</dbReference>
<dbReference type="AlphaFoldDB" id="A0A1J4KVY8"/>
<keyword evidence="9" id="KW-1185">Reference proteome</keyword>
<keyword evidence="2 5" id="KW-0547">Nucleotide-binding</keyword>
<proteinExistence type="inferred from homology"/>
<name>A0A1J4KVY8_9EUKA</name>
<dbReference type="GO" id="GO:0000045">
    <property type="term" value="P:autophagosome assembly"/>
    <property type="evidence" value="ECO:0007669"/>
    <property type="project" value="TreeGrafter"/>
</dbReference>
<organism evidence="8 9">
    <name type="scientific">Tritrichomonas foetus</name>
    <dbReference type="NCBI Taxonomy" id="1144522"/>
    <lineage>
        <taxon>Eukaryota</taxon>
        <taxon>Metamonada</taxon>
        <taxon>Parabasalia</taxon>
        <taxon>Tritrichomonadida</taxon>
        <taxon>Tritrichomonadidae</taxon>
        <taxon>Tritrichomonas</taxon>
    </lineage>
</organism>
<evidence type="ECO:0000256" key="4">
    <source>
        <dbReference type="ARBA" id="ARBA00022840"/>
    </source>
</evidence>
<dbReference type="GO" id="GO:0005829">
    <property type="term" value="C:cytosol"/>
    <property type="evidence" value="ECO:0007669"/>
    <property type="project" value="TreeGrafter"/>
</dbReference>
<evidence type="ECO:0000256" key="6">
    <source>
        <dbReference type="RuleBase" id="RU000304"/>
    </source>
</evidence>
<comment type="similarity">
    <text evidence="6">Belongs to the protein kinase superfamily.</text>
</comment>
<dbReference type="Gene3D" id="1.10.510.10">
    <property type="entry name" value="Transferase(Phosphotransferase) domain 1"/>
    <property type="match status" value="1"/>
</dbReference>
<dbReference type="SUPFAM" id="SSF56112">
    <property type="entry name" value="Protein kinase-like (PK-like)"/>
    <property type="match status" value="1"/>
</dbReference>
<dbReference type="SMART" id="SM00220">
    <property type="entry name" value="S_TKc"/>
    <property type="match status" value="1"/>
</dbReference>
<dbReference type="EMBL" id="MLAK01000451">
    <property type="protein sequence ID" value="OHT13916.1"/>
    <property type="molecule type" value="Genomic_DNA"/>
</dbReference>
<dbReference type="FunFam" id="1.10.510.10:FF:000571">
    <property type="entry name" value="Maternal embryonic leucine zipper kinase"/>
    <property type="match status" value="1"/>
</dbReference>
<dbReference type="VEuPathDB" id="TrichDB:TRFO_15805"/>
<dbReference type="InterPro" id="IPR011009">
    <property type="entry name" value="Kinase-like_dom_sf"/>
</dbReference>
<keyword evidence="6" id="KW-0723">Serine/threonine-protein kinase</keyword>
<dbReference type="FunFam" id="3.30.200.20:FF:000042">
    <property type="entry name" value="Aurora kinase A"/>
    <property type="match status" value="1"/>
</dbReference>
<dbReference type="GO" id="GO:0000407">
    <property type="term" value="C:phagophore assembly site"/>
    <property type="evidence" value="ECO:0007669"/>
    <property type="project" value="TreeGrafter"/>
</dbReference>
<dbReference type="Pfam" id="PF00069">
    <property type="entry name" value="Pkinase"/>
    <property type="match status" value="1"/>
</dbReference>
<sequence>MCAFLLPKFVGQYELEELIGHGSTSYVYRGHKRPSKVDVAIKAIPKSKIQGSADIRHLQAEIDVTFNINHRNIVKVLDYLDDTNYHYIVFEYCPNGSLLDYIIRNRLLKAQEAGHIFYQILHAILFLHRNNIIHRDIKPSNILLTTVPNIKVTDFGLCGFVSEKIDLLTYMGSPCYQPPEVIRRLQYDGKKWDTWSLGVTLYEMVTGSHPWTISNASLMITQISAAEFSIPDYVCPDMARVIRSMIQANPDDRISLEALAEDPYVKSFGQHSKIRKFYHSQSSSFFRNGKFNIEDQPNQKFGQFASSIISPFNGKYRRNSLRSQTANFRKDNKIALETTVPMRRYRSSRIFDIDC</sequence>
<evidence type="ECO:0000256" key="5">
    <source>
        <dbReference type="PROSITE-ProRule" id="PRU10141"/>
    </source>
</evidence>
<feature type="binding site" evidence="5">
    <location>
        <position position="42"/>
    </location>
    <ligand>
        <name>ATP</name>
        <dbReference type="ChEBI" id="CHEBI:30616"/>
    </ligand>
</feature>
<keyword evidence="3 8" id="KW-0418">Kinase</keyword>
<dbReference type="GO" id="GO:0010506">
    <property type="term" value="P:regulation of autophagy"/>
    <property type="evidence" value="ECO:0007669"/>
    <property type="project" value="InterPro"/>
</dbReference>
<dbReference type="PANTHER" id="PTHR24348">
    <property type="entry name" value="SERINE/THREONINE-PROTEIN KINASE UNC-51-RELATED"/>
    <property type="match status" value="1"/>
</dbReference>
<dbReference type="InterPro" id="IPR045269">
    <property type="entry name" value="Atg1-like"/>
</dbReference>
<dbReference type="InterPro" id="IPR017441">
    <property type="entry name" value="Protein_kinase_ATP_BS"/>
</dbReference>
<evidence type="ECO:0000256" key="2">
    <source>
        <dbReference type="ARBA" id="ARBA00022741"/>
    </source>
</evidence>
<dbReference type="GO" id="GO:0005776">
    <property type="term" value="C:autophagosome"/>
    <property type="evidence" value="ECO:0007669"/>
    <property type="project" value="TreeGrafter"/>
</dbReference>
<dbReference type="InterPro" id="IPR000719">
    <property type="entry name" value="Prot_kinase_dom"/>
</dbReference>
<evidence type="ECO:0000313" key="8">
    <source>
        <dbReference type="EMBL" id="OHT13916.1"/>
    </source>
</evidence>
<evidence type="ECO:0000259" key="7">
    <source>
        <dbReference type="PROSITE" id="PS50011"/>
    </source>
</evidence>